<dbReference type="GO" id="GO:0019079">
    <property type="term" value="P:viral genome replication"/>
    <property type="evidence" value="ECO:0007669"/>
    <property type="project" value="InterPro"/>
</dbReference>
<proteinExistence type="predicted"/>
<dbReference type="SUPFAM" id="SSF52540">
    <property type="entry name" value="P-loop containing nucleoside triphosphate hydrolases"/>
    <property type="match status" value="1"/>
</dbReference>
<dbReference type="AlphaFoldDB" id="A0A564Z9P1"/>
<dbReference type="InterPro" id="IPR001257">
    <property type="entry name" value="Parvovirus_NS1_helicase"/>
</dbReference>
<evidence type="ECO:0000313" key="3">
    <source>
        <dbReference type="Proteomes" id="UP000321570"/>
    </source>
</evidence>
<gene>
    <name evidence="2" type="ORF">WMSIL1_LOCUS13924</name>
</gene>
<dbReference type="Pfam" id="PF01057">
    <property type="entry name" value="Parvo_NS1"/>
    <property type="match status" value="1"/>
</dbReference>
<evidence type="ECO:0000313" key="2">
    <source>
        <dbReference type="EMBL" id="VUZ56231.1"/>
    </source>
</evidence>
<dbReference type="Proteomes" id="UP000321570">
    <property type="component" value="Unassembled WGS sequence"/>
</dbReference>
<organism evidence="2 3">
    <name type="scientific">Hymenolepis diminuta</name>
    <name type="common">Rat tapeworm</name>
    <dbReference type="NCBI Taxonomy" id="6216"/>
    <lineage>
        <taxon>Eukaryota</taxon>
        <taxon>Metazoa</taxon>
        <taxon>Spiralia</taxon>
        <taxon>Lophotrochozoa</taxon>
        <taxon>Platyhelminthes</taxon>
        <taxon>Cestoda</taxon>
        <taxon>Eucestoda</taxon>
        <taxon>Cyclophyllidea</taxon>
        <taxon>Hymenolepididae</taxon>
        <taxon>Hymenolepis</taxon>
    </lineage>
</organism>
<name>A0A564Z9P1_HYMDI</name>
<protein>
    <recommendedName>
        <fullName evidence="1">Parvovirus non-structural protein 1 helicase domain-containing protein</fullName>
    </recommendedName>
</protein>
<accession>A0A564Z9P1</accession>
<sequence>MKRGLRHPRDIFTTFNIEKVTIFNPIIGQHWKNVVRQYIVTINNERYLLEKSHSFIKNLLFLQHNCNIKGEHDVELGFNWLMMLLNTNATVIHIFLEDIKDIMDKKCMKVNTLCFIGETNTSKTMLANLITSHLTVGTINRRGDQSQFHFDNLLNRTVGVMEVPRITNATKNDFKALLGGDRFEIDGPNEFLERIPIIATTNEDLGVFLHHIERNVLYSRVKQCELKEQI</sequence>
<dbReference type="Gene3D" id="3.40.50.300">
    <property type="entry name" value="P-loop containing nucleotide triphosphate hydrolases"/>
    <property type="match status" value="1"/>
</dbReference>
<dbReference type="EMBL" id="CABIJS010000700">
    <property type="protein sequence ID" value="VUZ56231.1"/>
    <property type="molecule type" value="Genomic_DNA"/>
</dbReference>
<dbReference type="InterPro" id="IPR027417">
    <property type="entry name" value="P-loop_NTPase"/>
</dbReference>
<reference evidence="2 3" key="1">
    <citation type="submission" date="2019-07" db="EMBL/GenBank/DDBJ databases">
        <authorList>
            <person name="Jastrzebski P J."/>
            <person name="Paukszto L."/>
            <person name="Jastrzebski P J."/>
        </authorList>
    </citation>
    <scope>NUCLEOTIDE SEQUENCE [LARGE SCALE GENOMIC DNA]</scope>
    <source>
        <strain evidence="2 3">WMS-il1</strain>
    </source>
</reference>
<evidence type="ECO:0000259" key="1">
    <source>
        <dbReference type="Pfam" id="PF01057"/>
    </source>
</evidence>
<feature type="domain" description="Parvovirus non-structural protein 1 helicase" evidence="1">
    <location>
        <begin position="102"/>
        <end position="207"/>
    </location>
</feature>
<keyword evidence="3" id="KW-1185">Reference proteome</keyword>